<evidence type="ECO:0000313" key="3">
    <source>
        <dbReference type="Proteomes" id="UP000235036"/>
    </source>
</evidence>
<dbReference type="SUPFAM" id="SSF51735">
    <property type="entry name" value="NAD(P)-binding Rossmann-fold domains"/>
    <property type="match status" value="1"/>
</dbReference>
<dbReference type="PANTHER" id="PTHR15020:SF50">
    <property type="entry name" value="UPF0659 PROTEIN YMR090W"/>
    <property type="match status" value="1"/>
</dbReference>
<dbReference type="CDD" id="cd05243">
    <property type="entry name" value="SDR_a5"/>
    <property type="match status" value="1"/>
</dbReference>
<dbReference type="EMBL" id="NRQW01000322">
    <property type="protein sequence ID" value="PLZ88782.1"/>
    <property type="molecule type" value="Genomic_DNA"/>
</dbReference>
<comment type="caution">
    <text evidence="2">The sequence shown here is derived from an EMBL/GenBank/DDBJ whole genome shotgun (WGS) entry which is preliminary data.</text>
</comment>
<feature type="domain" description="NAD(P)-binding" evidence="1">
    <location>
        <begin position="16"/>
        <end position="243"/>
    </location>
</feature>
<protein>
    <submittedName>
        <fullName evidence="2">NAD(P)-dependent oxidoreductase</fullName>
    </submittedName>
</protein>
<dbReference type="RefSeq" id="WP_016869376.1">
    <property type="nucleotide sequence ID" value="NZ_CAWNVR010000425.1"/>
</dbReference>
<dbReference type="PANTHER" id="PTHR15020">
    <property type="entry name" value="FLAVIN REDUCTASE-RELATED"/>
    <property type="match status" value="1"/>
</dbReference>
<sequence length="273" mass="29487">MTSAAVSTEERVLVAGATGGVGQLVVGKLLEKGFQVRVLTRNTAKAQKMFDDKVEIAVGDIREEATLPAAMVDVSYTICCTGTTAFPSAKWDFEQTPNLITWVKLFFNPSDAKAKAKNSPEKVDIQGVTNLVQAAPSGLKRFVYVSSCGVLRKDKFPYSILNAFGVLDAKQKGEEAIINSGLPYTIIRPGRLIDGPYTSYDLNTLLKAKTGGKLGVVVGTGDKLTGQTSRIDVATACVECITNFHCERKIFEIVNTGPRPSVIDWDALFSKLD</sequence>
<keyword evidence="3" id="KW-1185">Reference proteome</keyword>
<reference evidence="2 3" key="1">
    <citation type="submission" date="2017-08" db="EMBL/GenBank/DDBJ databases">
        <title>Genomes of Fischerella (Mastigocladus) sp. strains.</title>
        <authorList>
            <person name="Miller S.R."/>
        </authorList>
    </citation>
    <scope>NUCLEOTIDE SEQUENCE [LARGE SCALE GENOMIC DNA]</scope>
    <source>
        <strain evidence="2 3">CCMEE 5323</strain>
    </source>
</reference>
<evidence type="ECO:0000313" key="2">
    <source>
        <dbReference type="EMBL" id="PLZ88782.1"/>
    </source>
</evidence>
<dbReference type="Proteomes" id="UP000235036">
    <property type="component" value="Unassembled WGS sequence"/>
</dbReference>
<dbReference type="InterPro" id="IPR036291">
    <property type="entry name" value="NAD(P)-bd_dom_sf"/>
</dbReference>
<proteinExistence type="predicted"/>
<accession>A0A2N6K1W0</accession>
<dbReference type="AlphaFoldDB" id="A0A2N6K1W0"/>
<dbReference type="Gene3D" id="3.40.50.720">
    <property type="entry name" value="NAD(P)-binding Rossmann-like Domain"/>
    <property type="match status" value="1"/>
</dbReference>
<gene>
    <name evidence="2" type="ORF">CEN44_14655</name>
</gene>
<evidence type="ECO:0000259" key="1">
    <source>
        <dbReference type="Pfam" id="PF13460"/>
    </source>
</evidence>
<dbReference type="InterPro" id="IPR016040">
    <property type="entry name" value="NAD(P)-bd_dom"/>
</dbReference>
<organism evidence="2 3">
    <name type="scientific">Fischerella muscicola CCMEE 5323</name>
    <dbReference type="NCBI Taxonomy" id="2019572"/>
    <lineage>
        <taxon>Bacteria</taxon>
        <taxon>Bacillati</taxon>
        <taxon>Cyanobacteriota</taxon>
        <taxon>Cyanophyceae</taxon>
        <taxon>Nostocales</taxon>
        <taxon>Hapalosiphonaceae</taxon>
        <taxon>Fischerella</taxon>
    </lineage>
</organism>
<dbReference type="Pfam" id="PF13460">
    <property type="entry name" value="NAD_binding_10"/>
    <property type="match status" value="1"/>
</dbReference>
<name>A0A2N6K1W0_FISMU</name>